<keyword evidence="2" id="KW-0378">Hydrolase</keyword>
<keyword evidence="2" id="KW-0255">Endonuclease</keyword>
<keyword evidence="2" id="KW-0540">Nuclease</keyword>
<feature type="domain" description="Restriction endonuclease type IV Mrr" evidence="1">
    <location>
        <begin position="23"/>
        <end position="116"/>
    </location>
</feature>
<dbReference type="InterPro" id="IPR011335">
    <property type="entry name" value="Restrct_endonuc-II-like"/>
</dbReference>
<comment type="caution">
    <text evidence="2">The sequence shown here is derived from an EMBL/GenBank/DDBJ whole genome shotgun (WGS) entry which is preliminary data.</text>
</comment>
<evidence type="ECO:0000313" key="3">
    <source>
        <dbReference type="Proteomes" id="UP000664405"/>
    </source>
</evidence>
<dbReference type="InterPro" id="IPR007560">
    <property type="entry name" value="Restrct_endonuc_IV_Mrr"/>
</dbReference>
<sequence>MFELDEFQNLIRLVDDAETIHEKGQRFEELSAYLFEHLDGVEVIERDVHMASEEIDLVLWNAQTEEVLRPWEAVILVECKNWSEAVGAAVLDNFVNKVRRRALKIGIFIAANGVTGNFVKGDANDRGAVGILRSALQDGLRIIVITMDDIRAVNSLDDIRDMVKKKYCGIFVHKFL</sequence>
<dbReference type="InterPro" id="IPR011856">
    <property type="entry name" value="tRNA_endonuc-like_dom_sf"/>
</dbReference>
<evidence type="ECO:0000313" key="2">
    <source>
        <dbReference type="EMBL" id="MBN8197759.1"/>
    </source>
</evidence>
<dbReference type="GO" id="GO:0004519">
    <property type="term" value="F:endonuclease activity"/>
    <property type="evidence" value="ECO:0007669"/>
    <property type="project" value="UniProtKB-KW"/>
</dbReference>
<dbReference type="Gene3D" id="3.40.1350.10">
    <property type="match status" value="1"/>
</dbReference>
<dbReference type="RefSeq" id="WP_206927876.1">
    <property type="nucleotide sequence ID" value="NZ_JAEKJW010000003.1"/>
</dbReference>
<name>A0A8I1M9Z5_9PROT</name>
<accession>A0A8I1M9Z5</accession>
<gene>
    <name evidence="2" type="ORF">JF547_14930</name>
</gene>
<dbReference type="AlphaFoldDB" id="A0A8I1M9Z5"/>
<protein>
    <submittedName>
        <fullName evidence="2">Restriction endonuclease</fullName>
    </submittedName>
</protein>
<dbReference type="GO" id="GO:0009307">
    <property type="term" value="P:DNA restriction-modification system"/>
    <property type="evidence" value="ECO:0007669"/>
    <property type="project" value="InterPro"/>
</dbReference>
<dbReference type="SUPFAM" id="SSF52980">
    <property type="entry name" value="Restriction endonuclease-like"/>
    <property type="match status" value="1"/>
</dbReference>
<dbReference type="GO" id="GO:0003677">
    <property type="term" value="F:DNA binding"/>
    <property type="evidence" value="ECO:0007669"/>
    <property type="project" value="InterPro"/>
</dbReference>
<reference evidence="2" key="1">
    <citation type="submission" date="2020-12" db="EMBL/GenBank/DDBJ databases">
        <title>Oil enriched cultivation method for isolating marine PHA-producing bacteria.</title>
        <authorList>
            <person name="Zheng W."/>
            <person name="Yu S."/>
            <person name="Huang Y."/>
        </authorList>
    </citation>
    <scope>NUCLEOTIDE SEQUENCE</scope>
    <source>
        <strain evidence="2">SY-2-3</strain>
    </source>
</reference>
<organism evidence="2 3">
    <name type="scientific">Thalassospira povalilytica</name>
    <dbReference type="NCBI Taxonomy" id="732237"/>
    <lineage>
        <taxon>Bacteria</taxon>
        <taxon>Pseudomonadati</taxon>
        <taxon>Pseudomonadota</taxon>
        <taxon>Alphaproteobacteria</taxon>
        <taxon>Rhodospirillales</taxon>
        <taxon>Thalassospiraceae</taxon>
        <taxon>Thalassospira</taxon>
    </lineage>
</organism>
<dbReference type="Proteomes" id="UP000664405">
    <property type="component" value="Unassembled WGS sequence"/>
</dbReference>
<dbReference type="EMBL" id="JAEKJW010000003">
    <property type="protein sequence ID" value="MBN8197759.1"/>
    <property type="molecule type" value="Genomic_DNA"/>
</dbReference>
<dbReference type="Pfam" id="PF04471">
    <property type="entry name" value="Mrr_cat"/>
    <property type="match status" value="1"/>
</dbReference>
<evidence type="ECO:0000259" key="1">
    <source>
        <dbReference type="Pfam" id="PF04471"/>
    </source>
</evidence>
<proteinExistence type="predicted"/>